<evidence type="ECO:0000313" key="8">
    <source>
        <dbReference type="EMBL" id="MBW20385.1"/>
    </source>
</evidence>
<dbReference type="SUPFAM" id="SSF63748">
    <property type="entry name" value="Tudor/PWWP/MBT"/>
    <property type="match status" value="1"/>
</dbReference>
<evidence type="ECO:0000256" key="3">
    <source>
        <dbReference type="ARBA" id="ARBA00022490"/>
    </source>
</evidence>
<dbReference type="GO" id="GO:0006402">
    <property type="term" value="P:mRNA catabolic process"/>
    <property type="evidence" value="ECO:0007669"/>
    <property type="project" value="UniProtKB-UniRule"/>
</dbReference>
<evidence type="ECO:0000256" key="1">
    <source>
        <dbReference type="ARBA" id="ARBA00004496"/>
    </source>
</evidence>
<proteinExistence type="predicted"/>
<dbReference type="SUPFAM" id="SSF50199">
    <property type="entry name" value="Staphylococcal nuclease"/>
    <property type="match status" value="5"/>
</dbReference>
<organism evidence="8">
    <name type="scientific">Centruroides hentzi</name>
    <dbReference type="NCBI Taxonomy" id="88313"/>
    <lineage>
        <taxon>Eukaryota</taxon>
        <taxon>Metazoa</taxon>
        <taxon>Ecdysozoa</taxon>
        <taxon>Arthropoda</taxon>
        <taxon>Chelicerata</taxon>
        <taxon>Arachnida</taxon>
        <taxon>Scorpiones</taxon>
        <taxon>Buthida</taxon>
        <taxon>Buthoidea</taxon>
        <taxon>Buthidae</taxon>
        <taxon>Centruroides</taxon>
    </lineage>
</organism>
<dbReference type="GO" id="GO:0005829">
    <property type="term" value="C:cytosol"/>
    <property type="evidence" value="ECO:0007669"/>
    <property type="project" value="UniProtKB-UniRule"/>
</dbReference>
<dbReference type="Gene3D" id="2.30.30.140">
    <property type="match status" value="1"/>
</dbReference>
<dbReference type="PANTHER" id="PTHR12302">
    <property type="entry name" value="EBNA2 BINDING PROTEIN P100"/>
    <property type="match status" value="1"/>
</dbReference>
<dbReference type="PANTHER" id="PTHR12302:SF2">
    <property type="entry name" value="STAPHYLOCOCCAL NUCLEASE DOMAIN-CONTAINING PROTEIN 1"/>
    <property type="match status" value="1"/>
</dbReference>
<dbReference type="GO" id="GO:0003723">
    <property type="term" value="F:RNA binding"/>
    <property type="evidence" value="ECO:0007669"/>
    <property type="project" value="UniProtKB-UniRule"/>
</dbReference>
<feature type="domain" description="Tudor" evidence="6">
    <location>
        <begin position="711"/>
        <end position="768"/>
    </location>
</feature>
<reference evidence="8" key="1">
    <citation type="journal article" date="2017" name="Toxicon">
        <title>Venom-gland transcriptomics and venom proteomics of the Hentz striped scorpion (Centruroides hentzi; Buthidae) reveal high toxin diversity in a harmless member of a lethal family.</title>
        <authorList>
            <person name="Ward M.J."/>
            <person name="Ellsworth S.A."/>
            <person name="Rokyta D.R."/>
        </authorList>
    </citation>
    <scope>NUCLEOTIDE SEQUENCE</scope>
    <source>
        <tissue evidence="8">Venom gland</tissue>
    </source>
</reference>
<dbReference type="CDD" id="cd00175">
    <property type="entry name" value="SNc"/>
    <property type="match status" value="4"/>
</dbReference>
<feature type="domain" description="TNase-like" evidence="7">
    <location>
        <begin position="330"/>
        <end position="479"/>
    </location>
</feature>
<dbReference type="GO" id="GO:0005634">
    <property type="term" value="C:nucleus"/>
    <property type="evidence" value="ECO:0007669"/>
    <property type="project" value="TreeGrafter"/>
</dbReference>
<dbReference type="FunFam" id="2.40.50.90:FF:000002">
    <property type="entry name" value="Staphylococcal nuclease domain-containing protein"/>
    <property type="match status" value="1"/>
</dbReference>
<feature type="domain" description="TNase-like" evidence="7">
    <location>
        <begin position="183"/>
        <end position="318"/>
    </location>
</feature>
<name>A0A2I9LPS2_9SCOR</name>
<dbReference type="CDD" id="cd20433">
    <property type="entry name" value="Tudor_TDRD11"/>
    <property type="match status" value="1"/>
</dbReference>
<evidence type="ECO:0000256" key="5">
    <source>
        <dbReference type="PIRNR" id="PIRNR017179"/>
    </source>
</evidence>
<dbReference type="Pfam" id="PF00567">
    <property type="entry name" value="TUDOR"/>
    <property type="match status" value="1"/>
</dbReference>
<sequence length="890" mass="100252">MSNSQPVSMQRGIVKQIISGDALIIRGHPRGGPPPEKQVNLSNIIAPKLARRAAVNAERQQDTKDEPYAWEAREFLRKKLIGKEVCFLLDYKAPSGSREYGIIYLGKDTTGENINEAVIAEGLGEVRQTGAKPNEALQKLLELQESAKSAKKGKWAQEDQEHIRDVKWTIENPRNFVDSLHQKPVKAIIEHVRDGSTLRAVLLPDFYYITVMLSGIRCPTFKQGKDNQLVPDPYALEAKFFTESRLLHRDVEIILESVSNQNLLGTVLHPNGNITELLLKEGMARCVDWSITFVSTGAEKLRAAERVAKEKRLRLWKDYTPSGPTVSGPREYHGKVMEVNNADALVIKLADGTLKKIFLASIRPPRLSEDKSENKGRSFRPLYDIPYMYEAREFLRKKLVGKKVNVTVDYIQPASNAFPEKVCCTVTIGGANVAEALVSKGLATVVRYRQDDDQRSAHYDELLAAEGKAQKSGKGLHSKKEQPVHRVVDLCGDLSKSKQFFPFLQRAGRMDAVVEFVTSGSRLRLYIPRENCIVIFLLAGINCPKATRPGPGGTVIEGEPWGEEALQFTKELCLQREVSVEVESMDKAGNFIGWLWIENTNLSVALVQEGFASVHFTAEHSPHARTLQIAESNAKKSKDKIWSNYEEPKEQEIVDDVVERKVSYKPVVVTEVNTDITFYAQKYEDGKQLEEMSEKLQQDMANNPPLPGAYTPKKGDMCAANYVDNQWYRARVDKVNGNMVHVTYIDYGNKEVTDTTKLASLPSTFHGYPPAATHYGLACVKLPKDVEIAEEARLALIQDTENNRMLLLNVEYRHLGLDYVTLLTSKEEEDIAKNLIAEGLLLTDERREKRLQKLIADYKAAEQTARRKRVNLWQYGDFDDDDAIEFGYNP</sequence>
<evidence type="ECO:0000259" key="6">
    <source>
        <dbReference type="PROSITE" id="PS50304"/>
    </source>
</evidence>
<dbReference type="InterPro" id="IPR016685">
    <property type="entry name" value="Silence_cplx_Nase-comp_TudorSN"/>
</dbReference>
<dbReference type="GO" id="GO:0004518">
    <property type="term" value="F:nuclease activity"/>
    <property type="evidence" value="ECO:0007669"/>
    <property type="project" value="TreeGrafter"/>
</dbReference>
<comment type="subcellular location">
    <subcellularLocation>
        <location evidence="1 5">Cytoplasm</location>
    </subcellularLocation>
</comment>
<evidence type="ECO:0000259" key="7">
    <source>
        <dbReference type="PROSITE" id="PS50830"/>
    </source>
</evidence>
<accession>A0A2I9LPS2</accession>
<dbReference type="Gene3D" id="2.40.50.90">
    <property type="match status" value="5"/>
</dbReference>
<dbReference type="InterPro" id="IPR035437">
    <property type="entry name" value="SNase_OB-fold_sf"/>
</dbReference>
<dbReference type="FunFam" id="2.40.50.90:FF:000001">
    <property type="entry name" value="Staphylococcal nuclease domain-containing protein"/>
    <property type="match status" value="1"/>
</dbReference>
<dbReference type="PROSITE" id="PS50304">
    <property type="entry name" value="TUDOR"/>
    <property type="match status" value="1"/>
</dbReference>
<dbReference type="FunFam" id="2.30.30.140:FF:000018">
    <property type="entry name" value="Serine/threonine-protein kinase 31"/>
    <property type="match status" value="1"/>
</dbReference>
<feature type="domain" description="TNase-like" evidence="7">
    <location>
        <begin position="8"/>
        <end position="157"/>
    </location>
</feature>
<keyword evidence="3 5" id="KW-0963">Cytoplasm</keyword>
<protein>
    <recommendedName>
        <fullName evidence="2">Staphylococcal nuclease domain-containing protein 1</fullName>
    </recommendedName>
</protein>
<keyword evidence="4" id="KW-0677">Repeat</keyword>
<dbReference type="AlphaFoldDB" id="A0A2I9LPS2"/>
<feature type="domain" description="TNase-like" evidence="7">
    <location>
        <begin position="508"/>
        <end position="644"/>
    </location>
</feature>
<evidence type="ECO:0000256" key="4">
    <source>
        <dbReference type="ARBA" id="ARBA00022737"/>
    </source>
</evidence>
<evidence type="ECO:0000256" key="2">
    <source>
        <dbReference type="ARBA" id="ARBA00017230"/>
    </source>
</evidence>
<dbReference type="PROSITE" id="PS50830">
    <property type="entry name" value="TNASE_3"/>
    <property type="match status" value="4"/>
</dbReference>
<dbReference type="SMART" id="SM00318">
    <property type="entry name" value="SNc"/>
    <property type="match status" value="4"/>
</dbReference>
<dbReference type="PIRSF" id="PIRSF017179">
    <property type="entry name" value="RISC-Tudor-SN"/>
    <property type="match status" value="1"/>
</dbReference>
<dbReference type="FunFam" id="2.40.50.90:FF:000003">
    <property type="entry name" value="Staphylococcal nuclease domain-containing protein"/>
    <property type="match status" value="1"/>
</dbReference>
<dbReference type="SMART" id="SM00333">
    <property type="entry name" value="TUDOR"/>
    <property type="match status" value="1"/>
</dbReference>
<dbReference type="InterPro" id="IPR047386">
    <property type="entry name" value="Tudor_TDRD11"/>
</dbReference>
<dbReference type="EMBL" id="GFWZ01000395">
    <property type="protein sequence ID" value="MBW20385.1"/>
    <property type="molecule type" value="Transcribed_RNA"/>
</dbReference>
<dbReference type="Pfam" id="PF00565">
    <property type="entry name" value="SNase"/>
    <property type="match status" value="4"/>
</dbReference>
<dbReference type="GO" id="GO:0031332">
    <property type="term" value="C:RNAi effector complex"/>
    <property type="evidence" value="ECO:0007669"/>
    <property type="project" value="InterPro"/>
</dbReference>
<dbReference type="InterPro" id="IPR016071">
    <property type="entry name" value="Staphylococal_nuclease_OB-fold"/>
</dbReference>
<dbReference type="InterPro" id="IPR002999">
    <property type="entry name" value="Tudor"/>
</dbReference>
<dbReference type="GO" id="GO:0031047">
    <property type="term" value="P:regulatory ncRNA-mediated gene silencing"/>
    <property type="evidence" value="ECO:0007669"/>
    <property type="project" value="UniProtKB-UniRule"/>
</dbReference>
<dbReference type="FunFam" id="2.40.50.90:FF:000004">
    <property type="entry name" value="Staphylococcal nuclease domain-containing protein"/>
    <property type="match status" value="1"/>
</dbReference>